<dbReference type="EMBL" id="LDPH01000052">
    <property type="protein sequence ID" value="KLV16602.1"/>
    <property type="molecule type" value="Genomic_DNA"/>
</dbReference>
<dbReference type="AlphaFoldDB" id="A0A0J1HSD5"/>
<keyword evidence="1" id="KW-1133">Transmembrane helix</keyword>
<dbReference type="PATRIC" id="fig|1397.4.peg.4579"/>
<keyword evidence="1" id="KW-0472">Membrane</keyword>
<proteinExistence type="predicted"/>
<sequence>MKFFLKLHVISMLYALIFFVPIELMLNVYRINRLTNWEFGTINMLTGTAIIVEFVVGTILIILLTKKWLDGRKASFWTILLWLPYLVLLVYLFAVLFPMTHGEDEPNPVTGLLAIGGLMIYPFYILILNFSLYKR</sequence>
<reference evidence="2 3" key="1">
    <citation type="submission" date="2015-05" db="EMBL/GenBank/DDBJ databases">
        <title>Whole genome sequence and identification of bacterial endophytes from Costus igneus.</title>
        <authorList>
            <person name="Lee Y.P."/>
            <person name="Gan H.M."/>
            <person name="Eng W."/>
            <person name="Wheatley M.S."/>
            <person name="Caraballo A."/>
            <person name="Polter S."/>
            <person name="Savka M.A."/>
            <person name="Hudson A.O."/>
        </authorList>
    </citation>
    <scope>NUCLEOTIDE SEQUENCE [LARGE SCALE GENOMIC DNA]</scope>
    <source>
        <strain evidence="2 3">RIT379</strain>
    </source>
</reference>
<name>A0A0J1HSD5_NIACI</name>
<dbReference type="Proteomes" id="UP000036045">
    <property type="component" value="Unassembled WGS sequence"/>
</dbReference>
<evidence type="ECO:0000313" key="2">
    <source>
        <dbReference type="EMBL" id="KLV16602.1"/>
    </source>
</evidence>
<feature type="transmembrane region" description="Helical" evidence="1">
    <location>
        <begin position="76"/>
        <end position="97"/>
    </location>
</feature>
<organism evidence="2 3">
    <name type="scientific">Niallia circulans</name>
    <name type="common">Bacillus circulans</name>
    <dbReference type="NCBI Taxonomy" id="1397"/>
    <lineage>
        <taxon>Bacteria</taxon>
        <taxon>Bacillati</taxon>
        <taxon>Bacillota</taxon>
        <taxon>Bacilli</taxon>
        <taxon>Bacillales</taxon>
        <taxon>Bacillaceae</taxon>
        <taxon>Niallia</taxon>
    </lineage>
</organism>
<feature type="transmembrane region" description="Helical" evidence="1">
    <location>
        <begin position="7"/>
        <end position="29"/>
    </location>
</feature>
<dbReference type="OrthoDB" id="2660529at2"/>
<gene>
    <name evidence="2" type="ORF">ABW02_25200</name>
</gene>
<feature type="transmembrane region" description="Helical" evidence="1">
    <location>
        <begin position="41"/>
        <end position="64"/>
    </location>
</feature>
<protein>
    <submittedName>
        <fullName evidence="2">Uncharacterized protein</fullName>
    </submittedName>
</protein>
<keyword evidence="1" id="KW-0812">Transmembrane</keyword>
<keyword evidence="3" id="KW-1185">Reference proteome</keyword>
<comment type="caution">
    <text evidence="2">The sequence shown here is derived from an EMBL/GenBank/DDBJ whole genome shotgun (WGS) entry which is preliminary data.</text>
</comment>
<evidence type="ECO:0000256" key="1">
    <source>
        <dbReference type="SAM" id="Phobius"/>
    </source>
</evidence>
<dbReference type="RefSeq" id="WP_047944953.1">
    <property type="nucleotide sequence ID" value="NZ_JARTLH010000066.1"/>
</dbReference>
<evidence type="ECO:0000313" key="3">
    <source>
        <dbReference type="Proteomes" id="UP000036045"/>
    </source>
</evidence>
<accession>A0A0J1HSD5</accession>
<feature type="transmembrane region" description="Helical" evidence="1">
    <location>
        <begin position="109"/>
        <end position="132"/>
    </location>
</feature>